<dbReference type="Proteomes" id="UP000214720">
    <property type="component" value="Unassembled WGS sequence"/>
</dbReference>
<gene>
    <name evidence="1" type="ORF">BSU04_11490</name>
</gene>
<dbReference type="EMBL" id="MTHB01000063">
    <property type="protein sequence ID" value="OXC78362.1"/>
    <property type="molecule type" value="Genomic_DNA"/>
</dbReference>
<organism evidence="1 2">
    <name type="scientific">Caballeronia sordidicola</name>
    <name type="common">Burkholderia sordidicola</name>
    <dbReference type="NCBI Taxonomy" id="196367"/>
    <lineage>
        <taxon>Bacteria</taxon>
        <taxon>Pseudomonadati</taxon>
        <taxon>Pseudomonadota</taxon>
        <taxon>Betaproteobacteria</taxon>
        <taxon>Burkholderiales</taxon>
        <taxon>Burkholderiaceae</taxon>
        <taxon>Caballeronia</taxon>
    </lineage>
</organism>
<sequence length="55" mass="5877">MVRTVDQVQSATAGIHVKRVTITPGTGNFLGVSVKLSGSRPVFPIHMEIRVLDCG</sequence>
<dbReference type="AlphaFoldDB" id="A0A226X4I6"/>
<comment type="caution">
    <text evidence="1">The sequence shown here is derived from an EMBL/GenBank/DDBJ whole genome shotgun (WGS) entry which is preliminary data.</text>
</comment>
<protein>
    <submittedName>
        <fullName evidence="1">Uncharacterized protein</fullName>
    </submittedName>
</protein>
<name>A0A226X4I6_CABSO</name>
<reference evidence="2" key="1">
    <citation type="submission" date="2017-01" db="EMBL/GenBank/DDBJ databases">
        <title>Genome Analysis of Deinococcus marmoris KOPRI26562.</title>
        <authorList>
            <person name="Kim J.H."/>
            <person name="Oh H.-M."/>
        </authorList>
    </citation>
    <scope>NUCLEOTIDE SEQUENCE [LARGE SCALE GENOMIC DNA]</scope>
    <source>
        <strain evidence="2">PAMC 26633</strain>
    </source>
</reference>
<proteinExistence type="predicted"/>
<evidence type="ECO:0000313" key="1">
    <source>
        <dbReference type="EMBL" id="OXC78362.1"/>
    </source>
</evidence>
<evidence type="ECO:0000313" key="2">
    <source>
        <dbReference type="Proteomes" id="UP000214720"/>
    </source>
</evidence>
<accession>A0A226X4I6</accession>